<dbReference type="Gene3D" id="3.10.450.50">
    <property type="match status" value="1"/>
</dbReference>
<dbReference type="STRING" id="713585.THITH_11025"/>
<dbReference type="KEGG" id="tti:THITH_11025"/>
<dbReference type="Pfam" id="PF03695">
    <property type="entry name" value="UPF0149"/>
    <property type="match status" value="1"/>
</dbReference>
<proteinExistence type="predicted"/>
<dbReference type="Proteomes" id="UP000005289">
    <property type="component" value="Chromosome"/>
</dbReference>
<name>W0DTJ0_9GAMM</name>
<evidence type="ECO:0000313" key="2">
    <source>
        <dbReference type="Proteomes" id="UP000005289"/>
    </source>
</evidence>
<dbReference type="OrthoDB" id="1551443at2"/>
<evidence type="ECO:0008006" key="3">
    <source>
        <dbReference type="Google" id="ProtNLM"/>
    </source>
</evidence>
<dbReference type="InterPro" id="IPR004027">
    <property type="entry name" value="SEC_C_motif"/>
</dbReference>
<evidence type="ECO:0000313" key="1">
    <source>
        <dbReference type="EMBL" id="AHF00166.1"/>
    </source>
</evidence>
<dbReference type="HOGENOM" id="CLU_529894_0_0_6"/>
<dbReference type="EMBL" id="CP007029">
    <property type="protein sequence ID" value="AHF00166.1"/>
    <property type="molecule type" value="Genomic_DNA"/>
</dbReference>
<keyword evidence="2" id="KW-1185">Reference proteome</keyword>
<dbReference type="InterPro" id="IPR036255">
    <property type="entry name" value="YgfB-like_sf"/>
</dbReference>
<sequence length="514" mass="57401">MTVPSLVSHLRTLAAHAVEPLQTETAMHGFLTACALTPEEEVPLADCVEAGFDIPSPEKLPEDARQALEGALDEIRATLHAGNFRFDPPLPVPEGERWCQGYVAGIRAHEDAWSDWHEENFDAAKAALVIQALAIPDLREFFIPPEGVSEDPLTLEGMVALVPSAVRKIAIFRFSTPEIWDYLVDEDAFHELWSDADLAGMSDDELIAKLTELEDRVPRILIDECIRRADTLLPRLHALLADDTMWRPQPDESPAPWWALLHALFILGAIRGEAAGRAFAAALERLRTHPEDSLWEWISTEFPQLCAGKEDFIRPVLLDIARDRALEPLSRVLAMEWLADSYVDDAGEGLDELLDWVASLTTDASEDRMVAEIAGMVLVDHPRERFQALLMSLATSFEAEDPSFGAPYSVADVEQAFSDSPQRPFQPPHFLSFYNPIEIRERQLRWQGERGGFGDDDFGDDVLGIGQDALGWENETLPLPFDTPYVREHPKVGRNDPCPCGSGRKYKKCCMGKT</sequence>
<dbReference type="Pfam" id="PF02810">
    <property type="entry name" value="SEC-C"/>
    <property type="match status" value="1"/>
</dbReference>
<dbReference type="InterPro" id="IPR011978">
    <property type="entry name" value="YgfB-like"/>
</dbReference>
<organism evidence="1 2">
    <name type="scientific">Thioalkalivibrio paradoxus ARh 1</name>
    <dbReference type="NCBI Taxonomy" id="713585"/>
    <lineage>
        <taxon>Bacteria</taxon>
        <taxon>Pseudomonadati</taxon>
        <taxon>Pseudomonadota</taxon>
        <taxon>Gammaproteobacteria</taxon>
        <taxon>Chromatiales</taxon>
        <taxon>Ectothiorhodospiraceae</taxon>
        <taxon>Thioalkalivibrio</taxon>
    </lineage>
</organism>
<accession>W0DTJ0</accession>
<gene>
    <name evidence="1" type="ORF">THITH_11025</name>
</gene>
<reference evidence="1 2" key="1">
    <citation type="submission" date="2013-12" db="EMBL/GenBank/DDBJ databases">
        <authorList>
            <consortium name="DOE Joint Genome Institute"/>
            <person name="Muyzer G."/>
            <person name="Huntemann M."/>
            <person name="Han J."/>
            <person name="Chen A."/>
            <person name="Kyrpides N."/>
            <person name="Mavromatis K."/>
            <person name="Markowitz V."/>
            <person name="Palaniappan K."/>
            <person name="Ivanova N."/>
            <person name="Schaumberg A."/>
            <person name="Pati A."/>
            <person name="Liolios K."/>
            <person name="Nordberg H.P."/>
            <person name="Cantor M.N."/>
            <person name="Hua S.X."/>
            <person name="Woyke T."/>
        </authorList>
    </citation>
    <scope>NUCLEOTIDE SEQUENCE [LARGE SCALE GENOMIC DNA]</scope>
    <source>
        <strain evidence="1 2">ARh 1</strain>
    </source>
</reference>
<protein>
    <recommendedName>
        <fullName evidence="3">Zinc chelation protein SecC</fullName>
    </recommendedName>
</protein>
<dbReference type="Gene3D" id="1.20.120.740">
    <property type="entry name" value="YgfB uncharacterised protein family UPF0149, PF03695"/>
    <property type="match status" value="1"/>
</dbReference>
<dbReference type="SUPFAM" id="SSF101327">
    <property type="entry name" value="YgfB-like"/>
    <property type="match status" value="1"/>
</dbReference>
<dbReference type="SUPFAM" id="SSF103642">
    <property type="entry name" value="Sec-C motif"/>
    <property type="match status" value="1"/>
</dbReference>
<dbReference type="AlphaFoldDB" id="W0DTJ0"/>